<evidence type="ECO:0000313" key="2">
    <source>
        <dbReference type="Proteomes" id="UP000262073"/>
    </source>
</evidence>
<sequence length="302" mass="33191">MRRWSVAVQFKAVEFDGYRQNETDLPLKTVLYTGGDTPRTNRNFPIVPTVINQYAQIVQLGYQYADNVKLALQLPLIKQTTDHISTVPGYNEFEIASQGMGDMVITAGYMLNDSASARVWLNAGVSLPTGSIDEAGDTPRAPGDQQLPYTMQLGSGTYDFPLELSYQTKGQHSIALALSAMLRTGANDRHYRLGNNYELSAKYSYRASPRITVFGGAELSHADAIHGQDNDIVLDAPFPYPASITNPALYGGQKITVMAGLTYKALDWLNISLDGGKPLYQNLNGPQPKEVWRTSLQLSASF</sequence>
<proteinExistence type="predicted"/>
<protein>
    <submittedName>
        <fullName evidence="1">Uncharacterized protein</fullName>
    </submittedName>
</protein>
<name>A0A346NSM6_9ALTE</name>
<evidence type="ECO:0000313" key="1">
    <source>
        <dbReference type="EMBL" id="AXR08533.1"/>
    </source>
</evidence>
<dbReference type="AlphaFoldDB" id="A0A346NSM6"/>
<reference evidence="1 2" key="1">
    <citation type="submission" date="2018-08" db="EMBL/GenBank/DDBJ databases">
        <title>Salinimonas sediminis sp. nov., a piezophilic bacterium isolated from a deep-sea sediment sample from the New Britain Trench.</title>
        <authorList>
            <person name="Cao J."/>
        </authorList>
    </citation>
    <scope>NUCLEOTIDE SEQUENCE [LARGE SCALE GENOMIC DNA]</scope>
    <source>
        <strain evidence="1 2">N102</strain>
    </source>
</reference>
<dbReference type="OrthoDB" id="5450709at2"/>
<gene>
    <name evidence="1" type="ORF">D0Y50_13400</name>
</gene>
<keyword evidence="2" id="KW-1185">Reference proteome</keyword>
<dbReference type="EMBL" id="CP031769">
    <property type="protein sequence ID" value="AXR08533.1"/>
    <property type="molecule type" value="Genomic_DNA"/>
</dbReference>
<organism evidence="1 2">
    <name type="scientific">Salinimonas sediminis</name>
    <dbReference type="NCBI Taxonomy" id="2303538"/>
    <lineage>
        <taxon>Bacteria</taxon>
        <taxon>Pseudomonadati</taxon>
        <taxon>Pseudomonadota</taxon>
        <taxon>Gammaproteobacteria</taxon>
        <taxon>Alteromonadales</taxon>
        <taxon>Alteromonadaceae</taxon>
        <taxon>Alteromonas/Salinimonas group</taxon>
        <taxon>Salinimonas</taxon>
    </lineage>
</organism>
<dbReference type="Proteomes" id="UP000262073">
    <property type="component" value="Chromosome"/>
</dbReference>
<accession>A0A346NSM6</accession>
<dbReference type="KEGG" id="salm:D0Y50_13400"/>